<name>A0AAU9WYM6_9CNID</name>
<evidence type="ECO:0000256" key="2">
    <source>
        <dbReference type="ARBA" id="ARBA00022692"/>
    </source>
</evidence>
<dbReference type="GO" id="GO:0005262">
    <property type="term" value="F:calcium channel activity"/>
    <property type="evidence" value="ECO:0007669"/>
    <property type="project" value="TreeGrafter"/>
</dbReference>
<evidence type="ECO:0000256" key="4">
    <source>
        <dbReference type="ARBA" id="ARBA00022989"/>
    </source>
</evidence>
<keyword evidence="2 7" id="KW-0812">Transmembrane</keyword>
<evidence type="ECO:0000313" key="9">
    <source>
        <dbReference type="EMBL" id="CAH3129410.1"/>
    </source>
</evidence>
<reference evidence="9 10" key="1">
    <citation type="submission" date="2022-05" db="EMBL/GenBank/DDBJ databases">
        <authorList>
            <consortium name="Genoscope - CEA"/>
            <person name="William W."/>
        </authorList>
    </citation>
    <scope>NUCLEOTIDE SEQUENCE [LARGE SCALE GENOMIC DNA]</scope>
</reference>
<evidence type="ECO:0000256" key="6">
    <source>
        <dbReference type="SAM" id="MobiDB-lite"/>
    </source>
</evidence>
<keyword evidence="10" id="KW-1185">Reference proteome</keyword>
<evidence type="ECO:0000256" key="7">
    <source>
        <dbReference type="SAM" id="Phobius"/>
    </source>
</evidence>
<feature type="transmembrane region" description="Helical" evidence="7">
    <location>
        <begin position="487"/>
        <end position="506"/>
    </location>
</feature>
<accession>A0AAU9WYM6</accession>
<sequence>MKSVLFLYSGSDNSKAEKLKDYLQGKLRKVADVRNITDILAEEQDFKKELSHSSCVVLTGSRHASSLIQNKRQETEDDFITFDGKVIHDEFTGNKELLDRLVIVFFTERTKNDWIPTGLDEKRIFNLQGEEIQRGNPSLDHLEDCIKGILTGKTRLTSSSTLIRSPTPKTHMVHEKQNEGSPWNRAMDEVHVERLIENYKDGGELCSEDPALLMLKKWPVSRKYYDNPEKLPGLEQLINRRLEILLESELNLKNRYESFQDEDDQAKKTLLHYTAELGFLHVTKTLVRKCPKLLAVKTEDQRKPVEKRAMLPVESAIEAEKDDVAAFLIRVMWHERVQSLFSWIIEDTTNPEPSLLSFIGVIENPKMKKTVVAVLDQMLIPHWPYLPKRQENYETGMEREAVEGVWNTISDDPLNYHFYYHILDGDEGGRPPMIVTSDGHKQTENKYFNWKSKSCLCAIAKSNNKEALQHPVVRMLIRTKWKSYGHLFLRLQAVLYVIFLLCLSYSLLHASTKVDPTHYSDVPDSLRGLCEVVTLLMVVFYICEEINQIRIEGRGYFTEWMTLFDWLGLLLILCIVPLRYMDHKAQWMVTSLAFLFNFLRIFKFSCVSRTTGLYTKTLAKIILHDVTRSMAVFIVIFFSFCGALTLSLCYSGSNENQELRGFGDVLMSGFRALSEQYPMAQNYSPFNWLSVLLMMAYMGTVTVILLNILIAQMSTTYTQAKKVARLEYDVDRILQLTRMERFPFLNLRVKYYKEGDWISEMKLAKELLEFSEDRSPWDSVEEKLNEIRDLMRKMVKQMRPGRE</sequence>
<feature type="transmembrane region" description="Helical" evidence="7">
    <location>
        <begin position="629"/>
        <end position="653"/>
    </location>
</feature>
<evidence type="ECO:0000313" key="10">
    <source>
        <dbReference type="Proteomes" id="UP001159428"/>
    </source>
</evidence>
<evidence type="ECO:0000256" key="3">
    <source>
        <dbReference type="ARBA" id="ARBA00022737"/>
    </source>
</evidence>
<feature type="transmembrane region" description="Helical" evidence="7">
    <location>
        <begin position="526"/>
        <end position="543"/>
    </location>
</feature>
<keyword evidence="5 7" id="KW-0472">Membrane</keyword>
<feature type="transmembrane region" description="Helical" evidence="7">
    <location>
        <begin position="587"/>
        <end position="608"/>
    </location>
</feature>
<dbReference type="InterPro" id="IPR024862">
    <property type="entry name" value="TRPV"/>
</dbReference>
<feature type="region of interest" description="Disordered" evidence="6">
    <location>
        <begin position="160"/>
        <end position="180"/>
    </location>
</feature>
<dbReference type="InterPro" id="IPR005821">
    <property type="entry name" value="Ion_trans_dom"/>
</dbReference>
<feature type="transmembrane region" description="Helical" evidence="7">
    <location>
        <begin position="688"/>
        <end position="711"/>
    </location>
</feature>
<organism evidence="9 10">
    <name type="scientific">Pocillopora meandrina</name>
    <dbReference type="NCBI Taxonomy" id="46732"/>
    <lineage>
        <taxon>Eukaryota</taxon>
        <taxon>Metazoa</taxon>
        <taxon>Cnidaria</taxon>
        <taxon>Anthozoa</taxon>
        <taxon>Hexacorallia</taxon>
        <taxon>Scleractinia</taxon>
        <taxon>Astrocoeniina</taxon>
        <taxon>Pocilloporidae</taxon>
        <taxon>Pocillopora</taxon>
    </lineage>
</organism>
<feature type="domain" description="Ion transport" evidence="8">
    <location>
        <begin position="502"/>
        <end position="722"/>
    </location>
</feature>
<dbReference type="PANTHER" id="PTHR10582:SF2">
    <property type="entry name" value="INACTIVE"/>
    <property type="match status" value="1"/>
</dbReference>
<comment type="subcellular location">
    <subcellularLocation>
        <location evidence="1">Membrane</location>
        <topology evidence="1">Multi-pass membrane protein</topology>
    </subcellularLocation>
</comment>
<dbReference type="PANTHER" id="PTHR10582">
    <property type="entry name" value="TRANSIENT RECEPTOR POTENTIAL ION CHANNEL PROTEIN"/>
    <property type="match status" value="1"/>
</dbReference>
<evidence type="ECO:0000259" key="8">
    <source>
        <dbReference type="Pfam" id="PF00520"/>
    </source>
</evidence>
<feature type="transmembrane region" description="Helical" evidence="7">
    <location>
        <begin position="563"/>
        <end position="581"/>
    </location>
</feature>
<evidence type="ECO:0000256" key="5">
    <source>
        <dbReference type="ARBA" id="ARBA00023136"/>
    </source>
</evidence>
<dbReference type="GO" id="GO:0005886">
    <property type="term" value="C:plasma membrane"/>
    <property type="evidence" value="ECO:0007669"/>
    <property type="project" value="TreeGrafter"/>
</dbReference>
<dbReference type="EMBL" id="CALNXJ010000024">
    <property type="protein sequence ID" value="CAH3129410.1"/>
    <property type="molecule type" value="Genomic_DNA"/>
</dbReference>
<keyword evidence="4 7" id="KW-1133">Transmembrane helix</keyword>
<protein>
    <recommendedName>
        <fullName evidence="8">Ion transport domain-containing protein</fullName>
    </recommendedName>
</protein>
<comment type="caution">
    <text evidence="9">The sequence shown here is derived from an EMBL/GenBank/DDBJ whole genome shotgun (WGS) entry which is preliminary data.</text>
</comment>
<dbReference type="Pfam" id="PF00520">
    <property type="entry name" value="Ion_trans"/>
    <property type="match status" value="1"/>
</dbReference>
<dbReference type="Proteomes" id="UP001159428">
    <property type="component" value="Unassembled WGS sequence"/>
</dbReference>
<dbReference type="GO" id="GO:0098703">
    <property type="term" value="P:calcium ion import across plasma membrane"/>
    <property type="evidence" value="ECO:0007669"/>
    <property type="project" value="TreeGrafter"/>
</dbReference>
<proteinExistence type="predicted"/>
<evidence type="ECO:0000256" key="1">
    <source>
        <dbReference type="ARBA" id="ARBA00004141"/>
    </source>
</evidence>
<keyword evidence="3" id="KW-0677">Repeat</keyword>
<gene>
    <name evidence="9" type="ORF">PMEA_00013932</name>
</gene>
<dbReference type="AlphaFoldDB" id="A0AAU9WYM6"/>